<dbReference type="PROSITE" id="PS50045">
    <property type="entry name" value="SIGMA54_INTERACT_4"/>
    <property type="match status" value="1"/>
</dbReference>
<dbReference type="SUPFAM" id="SSF52172">
    <property type="entry name" value="CheY-like"/>
    <property type="match status" value="1"/>
</dbReference>
<evidence type="ECO:0000313" key="10">
    <source>
        <dbReference type="Proteomes" id="UP000001052"/>
    </source>
</evidence>
<sequence>MARQLVLIIDDELQMIQGLKRILEYELDDVDIHVCGDSEQVLRQLLEHQYDLVLLDVCMPGIGGMELLPKIKNLTPDITVIMMTAFGNVDLAVQSIKQGASDFVCKPFEIPDLVAVLKRNLKRQKLRSDQDNWAESPLAAGLNAIVGQSKPVQDLLNLISSVAKTDYSVLVRGESGTGKELVARAIHQLSPRGDKRFVTVNCPAIPEHLLESELFGYKKGAFTGATQDKKGLFQEANGSTLLLDEVADIPISVQTKLLRVLQEQEIRPLGSNKDLPVDVRILSSTNQDLEYKLHTKAFREDLFFRLNVVTIKTPRLEEIPEDIPLLADFFTRQVCSELNISPKPFSAQAIAALQQRSWPGNIRELQNVVRRTLVFSSNDEVTEADIALIDNQGYDFQSEEEGTAEGDGLEPYSQAKERVLQSFTTEYIHALLQKTRGNVSQAAKLAGLSRVALQKILRRTAVDPRNYRNS</sequence>
<dbReference type="GO" id="GO:0005524">
    <property type="term" value="F:ATP binding"/>
    <property type="evidence" value="ECO:0007669"/>
    <property type="project" value="UniProtKB-KW"/>
</dbReference>
<dbReference type="GO" id="GO:0043565">
    <property type="term" value="F:sequence-specific DNA binding"/>
    <property type="evidence" value="ECO:0007669"/>
    <property type="project" value="InterPro"/>
</dbReference>
<dbReference type="InterPro" id="IPR025662">
    <property type="entry name" value="Sigma_54_int_dom_ATP-bd_1"/>
</dbReference>
<dbReference type="PROSITE" id="PS00675">
    <property type="entry name" value="SIGMA54_INTERACT_1"/>
    <property type="match status" value="1"/>
</dbReference>
<dbReference type="Pfam" id="PF25601">
    <property type="entry name" value="AAA_lid_14"/>
    <property type="match status" value="1"/>
</dbReference>
<evidence type="ECO:0000256" key="6">
    <source>
        <dbReference type="PROSITE-ProRule" id="PRU00169"/>
    </source>
</evidence>
<keyword evidence="1" id="KW-0547">Nucleotide-binding</keyword>
<dbReference type="PANTHER" id="PTHR32071">
    <property type="entry name" value="TRANSCRIPTIONAL REGULATORY PROTEIN"/>
    <property type="match status" value="1"/>
</dbReference>
<dbReference type="InterPro" id="IPR025944">
    <property type="entry name" value="Sigma_54_int_dom_CS"/>
</dbReference>
<dbReference type="Gene3D" id="1.10.10.60">
    <property type="entry name" value="Homeodomain-like"/>
    <property type="match status" value="1"/>
</dbReference>
<dbReference type="GO" id="GO:0000160">
    <property type="term" value="P:phosphorelay signal transduction system"/>
    <property type="evidence" value="ECO:0007669"/>
    <property type="project" value="InterPro"/>
</dbReference>
<dbReference type="InterPro" id="IPR003593">
    <property type="entry name" value="AAA+_ATPase"/>
</dbReference>
<dbReference type="InterPro" id="IPR002078">
    <property type="entry name" value="Sigma_54_int"/>
</dbReference>
<dbReference type="GO" id="GO:0006355">
    <property type="term" value="P:regulation of DNA-templated transcription"/>
    <property type="evidence" value="ECO:0007669"/>
    <property type="project" value="InterPro"/>
</dbReference>
<dbReference type="InterPro" id="IPR009057">
    <property type="entry name" value="Homeodomain-like_sf"/>
</dbReference>
<dbReference type="HOGENOM" id="CLU_000445_0_6_7"/>
<dbReference type="RefSeq" id="WP_015751657.1">
    <property type="nucleotide sequence ID" value="NC_013223.1"/>
</dbReference>
<proteinExistence type="predicted"/>
<dbReference type="OrthoDB" id="9763792at2"/>
<dbReference type="InterPro" id="IPR001789">
    <property type="entry name" value="Sig_transdc_resp-reg_receiver"/>
</dbReference>
<keyword evidence="5" id="KW-0804">Transcription</keyword>
<dbReference type="SUPFAM" id="SSF52540">
    <property type="entry name" value="P-loop containing nucleoside triphosphate hydrolases"/>
    <property type="match status" value="1"/>
</dbReference>
<dbReference type="Gene3D" id="3.40.50.2300">
    <property type="match status" value="1"/>
</dbReference>
<dbReference type="KEGG" id="drt:Dret_1222"/>
<dbReference type="InterPro" id="IPR002197">
    <property type="entry name" value="HTH_Fis"/>
</dbReference>
<keyword evidence="6" id="KW-0597">Phosphoprotein</keyword>
<dbReference type="PROSITE" id="PS50110">
    <property type="entry name" value="RESPONSE_REGULATORY"/>
    <property type="match status" value="1"/>
</dbReference>
<evidence type="ECO:0000256" key="3">
    <source>
        <dbReference type="ARBA" id="ARBA00023015"/>
    </source>
</evidence>
<gene>
    <name evidence="9" type="ordered locus">Dret_1222</name>
</gene>
<dbReference type="EMBL" id="CP001734">
    <property type="protein sequence ID" value="ACV68510.1"/>
    <property type="molecule type" value="Genomic_DNA"/>
</dbReference>
<dbReference type="InterPro" id="IPR011006">
    <property type="entry name" value="CheY-like_superfamily"/>
</dbReference>
<dbReference type="PANTHER" id="PTHR32071:SF117">
    <property type="entry name" value="PTS-DEPENDENT DIHYDROXYACETONE KINASE OPERON REGULATORY PROTEIN-RELATED"/>
    <property type="match status" value="1"/>
</dbReference>
<keyword evidence="3" id="KW-0805">Transcription regulation</keyword>
<evidence type="ECO:0000256" key="1">
    <source>
        <dbReference type="ARBA" id="ARBA00022741"/>
    </source>
</evidence>
<keyword evidence="4" id="KW-0238">DNA-binding</keyword>
<name>C8X1T8_DESRD</name>
<dbReference type="AlphaFoldDB" id="C8X1T8"/>
<dbReference type="Gene3D" id="3.40.50.300">
    <property type="entry name" value="P-loop containing nucleotide triphosphate hydrolases"/>
    <property type="match status" value="1"/>
</dbReference>
<dbReference type="Gene3D" id="1.10.8.60">
    <property type="match status" value="1"/>
</dbReference>
<dbReference type="Pfam" id="PF00072">
    <property type="entry name" value="Response_reg"/>
    <property type="match status" value="1"/>
</dbReference>
<feature type="modified residue" description="4-aspartylphosphate" evidence="6">
    <location>
        <position position="56"/>
    </location>
</feature>
<dbReference type="SMART" id="SM00448">
    <property type="entry name" value="REC"/>
    <property type="match status" value="1"/>
</dbReference>
<dbReference type="InterPro" id="IPR027417">
    <property type="entry name" value="P-loop_NTPase"/>
</dbReference>
<evidence type="ECO:0000313" key="9">
    <source>
        <dbReference type="EMBL" id="ACV68510.1"/>
    </source>
</evidence>
<dbReference type="InterPro" id="IPR058031">
    <property type="entry name" value="AAA_lid_NorR"/>
</dbReference>
<evidence type="ECO:0000256" key="2">
    <source>
        <dbReference type="ARBA" id="ARBA00022840"/>
    </source>
</evidence>
<dbReference type="Proteomes" id="UP000001052">
    <property type="component" value="Chromosome"/>
</dbReference>
<accession>C8X1T8</accession>
<evidence type="ECO:0000256" key="4">
    <source>
        <dbReference type="ARBA" id="ARBA00023125"/>
    </source>
</evidence>
<dbReference type="CDD" id="cd00009">
    <property type="entry name" value="AAA"/>
    <property type="match status" value="1"/>
</dbReference>
<dbReference type="PRINTS" id="PR01590">
    <property type="entry name" value="HTHFIS"/>
</dbReference>
<reference evidence="9 10" key="2">
    <citation type="journal article" date="2010" name="Stand. Genomic Sci.">
        <title>Complete genome sequence of Desulfohalobium retbaense type strain (HR(100)).</title>
        <authorList>
            <person name="Spring S."/>
            <person name="Nolan M."/>
            <person name="Lapidus A."/>
            <person name="Glavina Del Rio T."/>
            <person name="Copeland A."/>
            <person name="Tice H."/>
            <person name="Cheng J.F."/>
            <person name="Lucas S."/>
            <person name="Land M."/>
            <person name="Chen F."/>
            <person name="Bruce D."/>
            <person name="Goodwin L."/>
            <person name="Pitluck S."/>
            <person name="Ivanova N."/>
            <person name="Mavromatis K."/>
            <person name="Mikhailova N."/>
            <person name="Pati A."/>
            <person name="Chen A."/>
            <person name="Palaniappan K."/>
            <person name="Hauser L."/>
            <person name="Chang Y.J."/>
            <person name="Jeffries C.D."/>
            <person name="Munk C."/>
            <person name="Kiss H."/>
            <person name="Chain P."/>
            <person name="Han C."/>
            <person name="Brettin T."/>
            <person name="Detter J.C."/>
            <person name="Schuler E."/>
            <person name="Goker M."/>
            <person name="Rohde M."/>
            <person name="Bristow J."/>
            <person name="Eisen J.A."/>
            <person name="Markowitz V."/>
            <person name="Hugenholtz P."/>
            <person name="Kyrpides N.C."/>
            <person name="Klenk H.P."/>
        </authorList>
    </citation>
    <scope>NUCLEOTIDE SEQUENCE [LARGE SCALE GENOMIC DNA]</scope>
    <source>
        <strain evidence="9 10">DSM 5692</strain>
    </source>
</reference>
<feature type="domain" description="Response regulatory" evidence="8">
    <location>
        <begin position="5"/>
        <end position="121"/>
    </location>
</feature>
<feature type="domain" description="Sigma-54 factor interaction" evidence="7">
    <location>
        <begin position="145"/>
        <end position="374"/>
    </location>
</feature>
<keyword evidence="10" id="KW-1185">Reference proteome</keyword>
<dbReference type="Pfam" id="PF02954">
    <property type="entry name" value="HTH_8"/>
    <property type="match status" value="1"/>
</dbReference>
<dbReference type="Pfam" id="PF00158">
    <property type="entry name" value="Sigma54_activat"/>
    <property type="match status" value="1"/>
</dbReference>
<evidence type="ECO:0000259" key="7">
    <source>
        <dbReference type="PROSITE" id="PS50045"/>
    </source>
</evidence>
<organism evidence="9 10">
    <name type="scientific">Desulfohalobium retbaense (strain ATCC 49708 / DSM 5692 / JCM 16813 / HR100)</name>
    <dbReference type="NCBI Taxonomy" id="485915"/>
    <lineage>
        <taxon>Bacteria</taxon>
        <taxon>Pseudomonadati</taxon>
        <taxon>Thermodesulfobacteriota</taxon>
        <taxon>Desulfovibrionia</taxon>
        <taxon>Desulfovibrionales</taxon>
        <taxon>Desulfohalobiaceae</taxon>
        <taxon>Desulfohalobium</taxon>
    </lineage>
</organism>
<dbReference type="SUPFAM" id="SSF46689">
    <property type="entry name" value="Homeodomain-like"/>
    <property type="match status" value="1"/>
</dbReference>
<evidence type="ECO:0000256" key="5">
    <source>
        <dbReference type="ARBA" id="ARBA00023163"/>
    </source>
</evidence>
<dbReference type="STRING" id="485915.Dret_1222"/>
<dbReference type="eggNOG" id="COG2204">
    <property type="taxonomic scope" value="Bacteria"/>
</dbReference>
<reference evidence="10" key="1">
    <citation type="submission" date="2009-09" db="EMBL/GenBank/DDBJ databases">
        <title>The complete chromosome of Desulfohalobium retbaense DSM 5692.</title>
        <authorList>
            <consortium name="US DOE Joint Genome Institute (JGI-PGF)"/>
            <person name="Lucas S."/>
            <person name="Copeland A."/>
            <person name="Lapidus A."/>
            <person name="Glavina del Rio T."/>
            <person name="Dalin E."/>
            <person name="Tice H."/>
            <person name="Bruce D."/>
            <person name="Goodwin L."/>
            <person name="Pitluck S."/>
            <person name="Kyrpides N."/>
            <person name="Mavromatis K."/>
            <person name="Ivanova N."/>
            <person name="Mikhailova N."/>
            <person name="Munk A.C."/>
            <person name="Brettin T."/>
            <person name="Detter J.C."/>
            <person name="Han C."/>
            <person name="Tapia R."/>
            <person name="Larimer F."/>
            <person name="Land M."/>
            <person name="Hauser L."/>
            <person name="Markowitz V."/>
            <person name="Cheng J.-F."/>
            <person name="Hugenholtz P."/>
            <person name="Woyke T."/>
            <person name="Wu D."/>
            <person name="Spring S."/>
            <person name="Klenk H.-P."/>
            <person name="Eisen J.A."/>
        </authorList>
    </citation>
    <scope>NUCLEOTIDE SEQUENCE [LARGE SCALE GENOMIC DNA]</scope>
    <source>
        <strain evidence="10">DSM 5692</strain>
    </source>
</reference>
<evidence type="ECO:0000259" key="8">
    <source>
        <dbReference type="PROSITE" id="PS50110"/>
    </source>
</evidence>
<dbReference type="FunFam" id="3.40.50.300:FF:000006">
    <property type="entry name" value="DNA-binding transcriptional regulator NtrC"/>
    <property type="match status" value="1"/>
</dbReference>
<dbReference type="SMART" id="SM00382">
    <property type="entry name" value="AAA"/>
    <property type="match status" value="1"/>
</dbReference>
<keyword evidence="2" id="KW-0067">ATP-binding</keyword>
<protein>
    <submittedName>
        <fullName evidence="9">Two component, sigma54 specific, transcriptional regulator, Fis family</fullName>
    </submittedName>
</protein>
<dbReference type="PROSITE" id="PS00688">
    <property type="entry name" value="SIGMA54_INTERACT_3"/>
    <property type="match status" value="1"/>
</dbReference>